<accession>A0A6J4IN44</accession>
<evidence type="ECO:0000256" key="2">
    <source>
        <dbReference type="PROSITE-ProRule" id="PRU00703"/>
    </source>
</evidence>
<protein>
    <recommendedName>
        <fullName evidence="4">CBS domain-containing protein</fullName>
    </recommendedName>
</protein>
<dbReference type="PANTHER" id="PTHR43080">
    <property type="entry name" value="CBS DOMAIN-CONTAINING PROTEIN CBSX3, MITOCHONDRIAL"/>
    <property type="match status" value="1"/>
</dbReference>
<dbReference type="EMBL" id="CADCTI010000194">
    <property type="protein sequence ID" value="CAA9256329.1"/>
    <property type="molecule type" value="Genomic_DNA"/>
</dbReference>
<dbReference type="Pfam" id="PF00571">
    <property type="entry name" value="CBS"/>
    <property type="match status" value="2"/>
</dbReference>
<reference evidence="5" key="1">
    <citation type="submission" date="2020-02" db="EMBL/GenBank/DDBJ databases">
        <authorList>
            <person name="Meier V. D."/>
        </authorList>
    </citation>
    <scope>NUCLEOTIDE SEQUENCE</scope>
    <source>
        <strain evidence="5">AVDCRST_MAG57</strain>
    </source>
</reference>
<organism evidence="5">
    <name type="scientific">uncultured Blastococcus sp</name>
    <dbReference type="NCBI Taxonomy" id="217144"/>
    <lineage>
        <taxon>Bacteria</taxon>
        <taxon>Bacillati</taxon>
        <taxon>Actinomycetota</taxon>
        <taxon>Actinomycetes</taxon>
        <taxon>Geodermatophilales</taxon>
        <taxon>Geodermatophilaceae</taxon>
        <taxon>Blastococcus</taxon>
        <taxon>environmental samples</taxon>
    </lineage>
</organism>
<dbReference type="PROSITE" id="PS51371">
    <property type="entry name" value="CBS"/>
    <property type="match status" value="2"/>
</dbReference>
<evidence type="ECO:0000259" key="4">
    <source>
        <dbReference type="PROSITE" id="PS51371"/>
    </source>
</evidence>
<dbReference type="InterPro" id="IPR000644">
    <property type="entry name" value="CBS_dom"/>
</dbReference>
<keyword evidence="1 2" id="KW-0129">CBS domain</keyword>
<dbReference type="SMART" id="SM00116">
    <property type="entry name" value="CBS"/>
    <property type="match status" value="2"/>
</dbReference>
<feature type="compositionally biased region" description="Low complexity" evidence="3">
    <location>
        <begin position="1"/>
        <end position="11"/>
    </location>
</feature>
<gene>
    <name evidence="5" type="ORF">AVDCRST_MAG57-2389</name>
</gene>
<dbReference type="Gene3D" id="3.10.580.10">
    <property type="entry name" value="CBS-domain"/>
    <property type="match status" value="1"/>
</dbReference>
<feature type="domain" description="CBS" evidence="4">
    <location>
        <begin position="27"/>
        <end position="85"/>
    </location>
</feature>
<name>A0A6J4IN44_9ACTN</name>
<feature type="domain" description="CBS" evidence="4">
    <location>
        <begin position="94"/>
        <end position="150"/>
    </location>
</feature>
<feature type="region of interest" description="Disordered" evidence="3">
    <location>
        <begin position="1"/>
        <end position="22"/>
    </location>
</feature>
<proteinExistence type="predicted"/>
<evidence type="ECO:0000313" key="5">
    <source>
        <dbReference type="EMBL" id="CAA9256329.1"/>
    </source>
</evidence>
<evidence type="ECO:0000256" key="3">
    <source>
        <dbReference type="SAM" id="MobiDB-lite"/>
    </source>
</evidence>
<dbReference type="PANTHER" id="PTHR43080:SF2">
    <property type="entry name" value="CBS DOMAIN-CONTAINING PROTEIN"/>
    <property type="match status" value="1"/>
</dbReference>
<dbReference type="AlphaFoldDB" id="A0A6J4IN44"/>
<dbReference type="SUPFAM" id="SSF54631">
    <property type="entry name" value="CBS-domain pair"/>
    <property type="match status" value="1"/>
</dbReference>
<evidence type="ECO:0000256" key="1">
    <source>
        <dbReference type="ARBA" id="ARBA00023122"/>
    </source>
</evidence>
<dbReference type="InterPro" id="IPR051257">
    <property type="entry name" value="Diverse_CBS-Domain"/>
</dbReference>
<sequence length="157" mass="16538">MTSSSTTTSPSPTSPSPGSHLTVDRIMRPAVTTVERTAHVSAVAYLMRKHHDSAIVVITDDRAAAPVTLICDTDITQAVADGRDLEESRITDLSLPDMVTLAPDTPVEQAAERMLEAGVVMAPVVSEGKLAGLVDMSGLCLALLKELRPPARGVARP</sequence>
<dbReference type="InterPro" id="IPR046342">
    <property type="entry name" value="CBS_dom_sf"/>
</dbReference>